<evidence type="ECO:0000313" key="12">
    <source>
        <dbReference type="EMBL" id="WCL90404.1"/>
    </source>
</evidence>
<keyword evidence="8" id="KW-0460">Magnesium</keyword>
<dbReference type="GO" id="GO:0005524">
    <property type="term" value="F:ATP binding"/>
    <property type="evidence" value="ECO:0007669"/>
    <property type="project" value="UniProtKB-KW"/>
</dbReference>
<dbReference type="KEGG" id="rpa:TX73_001440"/>
<dbReference type="Gene3D" id="3.30.460.10">
    <property type="entry name" value="Beta Polymerase, domain 2"/>
    <property type="match status" value="1"/>
</dbReference>
<protein>
    <submittedName>
        <fullName evidence="12">Nucleotidyltransferase domain-containing protein</fullName>
    </submittedName>
    <submittedName>
        <fullName evidence="11">PAP/25A core domain:DNA polymerase, beta-like region</fullName>
    </submittedName>
</protein>
<keyword evidence="2" id="KW-1277">Toxin-antitoxin system</keyword>
<evidence type="ECO:0000313" key="11">
    <source>
        <dbReference type="EMBL" id="CAE25720.1"/>
    </source>
</evidence>
<reference evidence="12" key="1">
    <citation type="submission" date="2003-07" db="EMBL/GenBank/DDBJ databases">
        <authorList>
            <consortium name="Rhodopseudomonas genome consortium"/>
            <person name="Larimer F."/>
            <person name="Harwood C."/>
        </authorList>
    </citation>
    <scope>NUCLEOTIDE SEQUENCE</scope>
    <source>
        <strain evidence="12">CGA009</strain>
    </source>
</reference>
<dbReference type="InterPro" id="IPR002934">
    <property type="entry name" value="Polymerase_NTP_transf_dom"/>
</dbReference>
<evidence type="ECO:0000256" key="9">
    <source>
        <dbReference type="ARBA" id="ARBA00038276"/>
    </source>
</evidence>
<comment type="similarity">
    <text evidence="9">Belongs to the MntA antitoxin family.</text>
</comment>
<dbReference type="InterPro" id="IPR043519">
    <property type="entry name" value="NT_sf"/>
</dbReference>
<keyword evidence="4" id="KW-0548">Nucleotidyltransferase</keyword>
<dbReference type="GeneID" id="66891286"/>
<dbReference type="STRING" id="258594.RPA0276"/>
<keyword evidence="3" id="KW-0808">Transferase</keyword>
<accession>Q6ND33</accession>
<keyword evidence="6" id="KW-0547">Nucleotide-binding</keyword>
<gene>
    <name evidence="11" type="ordered locus">RPA0276</name>
    <name evidence="12" type="ORF">TX73_001440</name>
</gene>
<feature type="domain" description="Polymerase nucleotidyl transferase" evidence="10">
    <location>
        <begin position="39"/>
        <end position="113"/>
    </location>
</feature>
<keyword evidence="5" id="KW-0479">Metal-binding</keyword>
<name>Q6ND33_RHOPA</name>
<evidence type="ECO:0000256" key="3">
    <source>
        <dbReference type="ARBA" id="ARBA00022679"/>
    </source>
</evidence>
<dbReference type="PhylomeDB" id="Q6ND33"/>
<comment type="cofactor">
    <cofactor evidence="1">
        <name>Mg(2+)</name>
        <dbReference type="ChEBI" id="CHEBI:18420"/>
    </cofactor>
</comment>
<evidence type="ECO:0000256" key="7">
    <source>
        <dbReference type="ARBA" id="ARBA00022840"/>
    </source>
</evidence>
<evidence type="ECO:0000256" key="1">
    <source>
        <dbReference type="ARBA" id="ARBA00001946"/>
    </source>
</evidence>
<sequence length="115" mass="12531">MARGSQGFAPEACYTASMNRRTALEILKNSEAPLRARGVRRAALFGSVARGTNLPDSDIDVLIEIDPTARITVFDYVELKDYIAGLFDHSVDVVNRDQLKPSVAPSAAQDAIYAF</sequence>
<evidence type="ECO:0000256" key="5">
    <source>
        <dbReference type="ARBA" id="ARBA00022723"/>
    </source>
</evidence>
<evidence type="ECO:0000256" key="4">
    <source>
        <dbReference type="ARBA" id="ARBA00022695"/>
    </source>
</evidence>
<reference evidence="11 13" key="2">
    <citation type="journal article" date="2004" name="Nat. Biotechnol.">
        <title>Complete genome sequence of the metabolically versatile photosynthetic bacterium Rhodopseudomonas palustris.</title>
        <authorList>
            <person name="Larimer F.W."/>
            <person name="Chain P."/>
            <person name="Hauser L."/>
            <person name="Lamerdin J."/>
            <person name="Malfatti S."/>
            <person name="Do L."/>
            <person name="Land M.L."/>
            <person name="Pelletier D.A."/>
            <person name="Beatty J.T."/>
            <person name="Lang A.S."/>
            <person name="Tabita F.R."/>
            <person name="Gibson J.L."/>
            <person name="Hanson T.E."/>
            <person name="Bobst C."/>
            <person name="Torres J.L."/>
            <person name="Peres C."/>
            <person name="Harrison F.H."/>
            <person name="Gibson J."/>
            <person name="Harwood C.S."/>
        </authorList>
    </citation>
    <scope>NUCLEOTIDE SEQUENCE [LARGE SCALE GENOMIC DNA]</scope>
    <source>
        <strain evidence="13">ATCC BAA-98 / CGA009</strain>
        <strain evidence="11">CGA009</strain>
    </source>
</reference>
<dbReference type="InterPro" id="IPR052038">
    <property type="entry name" value="Type-VII_TA_antitoxin"/>
</dbReference>
<keyword evidence="13" id="KW-1185">Reference proteome</keyword>
<proteinExistence type="inferred from homology"/>
<organism evidence="11">
    <name type="scientific">Rhodopseudomonas palustris (strain ATCC BAA-98 / CGA009)</name>
    <dbReference type="NCBI Taxonomy" id="258594"/>
    <lineage>
        <taxon>Bacteria</taxon>
        <taxon>Pseudomonadati</taxon>
        <taxon>Pseudomonadota</taxon>
        <taxon>Alphaproteobacteria</taxon>
        <taxon>Hyphomicrobiales</taxon>
        <taxon>Nitrobacteraceae</taxon>
        <taxon>Rhodopseudomonas</taxon>
    </lineage>
</organism>
<evidence type="ECO:0000256" key="8">
    <source>
        <dbReference type="ARBA" id="ARBA00022842"/>
    </source>
</evidence>
<dbReference type="GO" id="GO:0016779">
    <property type="term" value="F:nucleotidyltransferase activity"/>
    <property type="evidence" value="ECO:0007669"/>
    <property type="project" value="UniProtKB-KW"/>
</dbReference>
<dbReference type="PANTHER" id="PTHR33571:SF14">
    <property type="entry name" value="PROTEIN ADENYLYLTRANSFERASE MJ0435-RELATED"/>
    <property type="match status" value="1"/>
</dbReference>
<dbReference type="CDD" id="cd05403">
    <property type="entry name" value="NT_KNTase_like"/>
    <property type="match status" value="1"/>
</dbReference>
<dbReference type="RefSeq" id="WP_011155844.1">
    <property type="nucleotide sequence ID" value="NZ_CP116810.1"/>
</dbReference>
<dbReference type="Proteomes" id="UP000001426">
    <property type="component" value="Chromosome"/>
</dbReference>
<evidence type="ECO:0000256" key="6">
    <source>
        <dbReference type="ARBA" id="ARBA00022741"/>
    </source>
</evidence>
<evidence type="ECO:0000256" key="2">
    <source>
        <dbReference type="ARBA" id="ARBA00022649"/>
    </source>
</evidence>
<reference evidence="12" key="3">
    <citation type="submission" date="2022-12" db="EMBL/GenBank/DDBJ databases">
        <title>Complete genome sequence of Rhodopseudomonas palustris CGA0092 and corrections to the R. palustris CGA009 genome sequence.</title>
        <authorList>
            <person name="Mazny B.R."/>
            <person name="Sheff O.F."/>
            <person name="LaSarre B."/>
            <person name="McKinlay A."/>
            <person name="McKinlay J.B."/>
        </authorList>
    </citation>
    <scope>NUCLEOTIDE SEQUENCE</scope>
    <source>
        <strain evidence="12">CGA009</strain>
    </source>
</reference>
<dbReference type="PANTHER" id="PTHR33571">
    <property type="entry name" value="SSL8005 PROTEIN"/>
    <property type="match status" value="1"/>
</dbReference>
<dbReference type="Pfam" id="PF01909">
    <property type="entry name" value="NTP_transf_2"/>
    <property type="match status" value="1"/>
</dbReference>
<dbReference type="GO" id="GO:0046872">
    <property type="term" value="F:metal ion binding"/>
    <property type="evidence" value="ECO:0007669"/>
    <property type="project" value="UniProtKB-KW"/>
</dbReference>
<evidence type="ECO:0000259" key="10">
    <source>
        <dbReference type="Pfam" id="PF01909"/>
    </source>
</evidence>
<dbReference type="SUPFAM" id="SSF81301">
    <property type="entry name" value="Nucleotidyltransferase"/>
    <property type="match status" value="1"/>
</dbReference>
<evidence type="ECO:0000313" key="13">
    <source>
        <dbReference type="Proteomes" id="UP000001426"/>
    </source>
</evidence>
<dbReference type="EMBL" id="BX572593">
    <property type="protein sequence ID" value="CAE25720.1"/>
    <property type="molecule type" value="Genomic_DNA"/>
</dbReference>
<dbReference type="EMBL" id="CP116810">
    <property type="protein sequence ID" value="WCL90404.1"/>
    <property type="molecule type" value="Genomic_DNA"/>
</dbReference>
<dbReference type="eggNOG" id="COG1669">
    <property type="taxonomic scope" value="Bacteria"/>
</dbReference>
<dbReference type="AlphaFoldDB" id="Q6ND33"/>
<keyword evidence="7" id="KW-0067">ATP-binding</keyword>
<dbReference type="HOGENOM" id="CLU_130257_10_1_5"/>